<name>A0ABW1H0A9_9ACTN</name>
<reference evidence="2" key="1">
    <citation type="journal article" date="2019" name="Int. J. Syst. Evol. Microbiol.">
        <title>The Global Catalogue of Microorganisms (GCM) 10K type strain sequencing project: providing services to taxonomists for standard genome sequencing and annotation.</title>
        <authorList>
            <consortium name="The Broad Institute Genomics Platform"/>
            <consortium name="The Broad Institute Genome Sequencing Center for Infectious Disease"/>
            <person name="Wu L."/>
            <person name="Ma J."/>
        </authorList>
    </citation>
    <scope>NUCLEOTIDE SEQUENCE [LARGE SCALE GENOMIC DNA]</scope>
    <source>
        <strain evidence="2">CGMCC 4.7144</strain>
    </source>
</reference>
<proteinExistence type="predicted"/>
<keyword evidence="2" id="KW-1185">Reference proteome</keyword>
<dbReference type="EMBL" id="JBHSQS010000003">
    <property type="protein sequence ID" value="MFC5922960.1"/>
    <property type="molecule type" value="Genomic_DNA"/>
</dbReference>
<dbReference type="Proteomes" id="UP001596226">
    <property type="component" value="Unassembled WGS sequence"/>
</dbReference>
<sequence>MTVAEASGTPLMVPLPPDAIRRGLTVALKPCPHRRVETVTSPPH</sequence>
<evidence type="ECO:0000313" key="1">
    <source>
        <dbReference type="EMBL" id="MFC5922960.1"/>
    </source>
</evidence>
<accession>A0ABW1H0A9</accession>
<organism evidence="1 2">
    <name type="scientific">Micromonospora vulcania</name>
    <dbReference type="NCBI Taxonomy" id="1441873"/>
    <lineage>
        <taxon>Bacteria</taxon>
        <taxon>Bacillati</taxon>
        <taxon>Actinomycetota</taxon>
        <taxon>Actinomycetes</taxon>
        <taxon>Micromonosporales</taxon>
        <taxon>Micromonosporaceae</taxon>
        <taxon>Micromonospora</taxon>
    </lineage>
</organism>
<comment type="caution">
    <text evidence="1">The sequence shown here is derived from an EMBL/GenBank/DDBJ whole genome shotgun (WGS) entry which is preliminary data.</text>
</comment>
<evidence type="ECO:0000313" key="2">
    <source>
        <dbReference type="Proteomes" id="UP001596226"/>
    </source>
</evidence>
<dbReference type="RefSeq" id="WP_377506766.1">
    <property type="nucleotide sequence ID" value="NZ_JBHSQS010000003.1"/>
</dbReference>
<gene>
    <name evidence="1" type="ORF">ACFQGL_06345</name>
</gene>
<protein>
    <submittedName>
        <fullName evidence="1">Uncharacterized protein</fullName>
    </submittedName>
</protein>